<dbReference type="AlphaFoldDB" id="A0A086P922"/>
<feature type="compositionally biased region" description="Acidic residues" evidence="1">
    <location>
        <begin position="564"/>
        <end position="576"/>
    </location>
</feature>
<dbReference type="InterPro" id="IPR014001">
    <property type="entry name" value="Helicase_ATP-bd"/>
</dbReference>
<accession>A0A086P922</accession>
<evidence type="ECO:0000313" key="4">
    <source>
        <dbReference type="Proteomes" id="UP000024284"/>
    </source>
</evidence>
<dbReference type="NCBIfam" id="NF046051">
    <property type="entry name" value="restrict_EcoAI"/>
    <property type="match status" value="1"/>
</dbReference>
<reference evidence="3" key="1">
    <citation type="submission" date="2014-08" db="EMBL/GenBank/DDBJ databases">
        <title>Draft genome sequences of Sphingobium herbicidovorans.</title>
        <authorList>
            <person name="Gan H.M."/>
            <person name="Gan H.Y."/>
            <person name="Savka M.A."/>
        </authorList>
    </citation>
    <scope>NUCLEOTIDE SEQUENCE [LARGE SCALE GENOMIC DNA]</scope>
    <source>
        <strain evidence="3">NBRC 16415</strain>
    </source>
</reference>
<dbReference type="SUPFAM" id="SSF52540">
    <property type="entry name" value="P-loop containing nucleoside triphosphate hydrolases"/>
    <property type="match status" value="2"/>
</dbReference>
<protein>
    <submittedName>
        <fullName evidence="3">DEAD/DEAH box helicase</fullName>
    </submittedName>
</protein>
<evidence type="ECO:0000256" key="1">
    <source>
        <dbReference type="SAM" id="MobiDB-lite"/>
    </source>
</evidence>
<dbReference type="InterPro" id="IPR006935">
    <property type="entry name" value="Helicase/UvrB_N"/>
</dbReference>
<comment type="caution">
    <text evidence="3">The sequence shown here is derived from an EMBL/GenBank/DDBJ whole genome shotgun (WGS) entry which is preliminary data.</text>
</comment>
<dbReference type="EMBL" id="JFZA02000020">
    <property type="protein sequence ID" value="KFG89890.1"/>
    <property type="molecule type" value="Genomic_DNA"/>
</dbReference>
<keyword evidence="3" id="KW-0547">Nucleotide-binding</keyword>
<keyword evidence="3" id="KW-0378">Hydrolase</keyword>
<gene>
    <name evidence="3" type="ORF">BV98_002304</name>
</gene>
<dbReference type="GO" id="GO:0016787">
    <property type="term" value="F:hydrolase activity"/>
    <property type="evidence" value="ECO:0007669"/>
    <property type="project" value="InterPro"/>
</dbReference>
<dbReference type="Gene3D" id="3.40.50.300">
    <property type="entry name" value="P-loop containing nucleotide triphosphate hydrolases"/>
    <property type="match status" value="2"/>
</dbReference>
<dbReference type="InterPro" id="IPR027417">
    <property type="entry name" value="P-loop_NTPase"/>
</dbReference>
<feature type="region of interest" description="Disordered" evidence="1">
    <location>
        <begin position="564"/>
        <end position="600"/>
    </location>
</feature>
<dbReference type="GO" id="GO:0005524">
    <property type="term" value="F:ATP binding"/>
    <property type="evidence" value="ECO:0007669"/>
    <property type="project" value="InterPro"/>
</dbReference>
<feature type="domain" description="Helicase ATP-binding" evidence="2">
    <location>
        <begin position="170"/>
        <end position="337"/>
    </location>
</feature>
<keyword evidence="4" id="KW-1185">Reference proteome</keyword>
<name>A0A086P922_SPHHM</name>
<sequence length="625" mass="69981">MNTEADTCRKYILPKLQTAGWDDAPCAIQEQRTFTDGRVLFVGGVARRGTRKRADYILRYRSDYPIAVIEAKAGYRSAQDGVQQAKNYAEVLGVRFAYASNGRDIIEIDLALGTEVSRSDFPTPRELWSRLETQLAISSADSAKLLSAGFPDPERPLRYYQEIAVNRAMEAILGEQRRALLNLCTGAGKTAVAFQLCWRLWSAGWNKRGDHRKPKILFLADRNILVDDPKDKTFAPFGDARWKLGANAISHGRDIYFSTYQAIARDENRPGLYKEFAQDFFDLIIIDECHRGSARSDSSWREILEWFEPAYQLGMTATPLREESRNTYAYFQKPLYTYSLAQGIDDGFLAPYRVHRIVTDLDAVGWRPGAGELDRYGREIPDEEYQTKDFERIVALRSRTEAIARHLTDFLKNTDRFAKTIVFCVDQDHASEMRQALINLNSDMVAKYPDYVTRVTSDEGDIGKGKLSTFQDVESETPVILTTSQLLTTGVDAPTCKNVALARVVGSMAEFKQIIGRGTRLREDYGKLWFNILDYTGTATEKFADPAFDGEPADEITTEIDAEGEVVSTDESEPESPVDSSEGGDGTTTLPPDEPEACPANFTSMAAKSKSSHISSMIWILTASG</sequence>
<dbReference type="eggNOG" id="COG4096">
    <property type="taxonomic scope" value="Bacteria"/>
</dbReference>
<dbReference type="STRING" id="76947.GCA_002080435_01655"/>
<keyword evidence="3" id="KW-0067">ATP-binding</keyword>
<organism evidence="3 4">
    <name type="scientific">Sphingobium herbicidovorans (strain ATCC 700291 / DSM 11019 / CCUG 56400 / KCTC 2939 / LMG 18315 / NBRC 16415 / MH)</name>
    <name type="common">Sphingomonas herbicidovorans</name>
    <dbReference type="NCBI Taxonomy" id="1219045"/>
    <lineage>
        <taxon>Bacteria</taxon>
        <taxon>Pseudomonadati</taxon>
        <taxon>Pseudomonadota</taxon>
        <taxon>Alphaproteobacteria</taxon>
        <taxon>Sphingomonadales</taxon>
        <taxon>Sphingomonadaceae</taxon>
        <taxon>Sphingobium</taxon>
    </lineage>
</organism>
<dbReference type="GO" id="GO:0005829">
    <property type="term" value="C:cytosol"/>
    <property type="evidence" value="ECO:0007669"/>
    <property type="project" value="TreeGrafter"/>
</dbReference>
<dbReference type="InterPro" id="IPR050742">
    <property type="entry name" value="Helicase_Restrict-Modif_Enz"/>
</dbReference>
<dbReference type="PANTHER" id="PTHR47396:SF1">
    <property type="entry name" value="ATP-DEPENDENT HELICASE IRC3-RELATED"/>
    <property type="match status" value="1"/>
</dbReference>
<dbReference type="Proteomes" id="UP000024284">
    <property type="component" value="Unassembled WGS sequence"/>
</dbReference>
<dbReference type="RefSeq" id="WP_197053218.1">
    <property type="nucleotide sequence ID" value="NZ_BCZD01000032.1"/>
</dbReference>
<dbReference type="Pfam" id="PF13588">
    <property type="entry name" value="HSDR_N_2"/>
    <property type="match status" value="1"/>
</dbReference>
<dbReference type="InterPro" id="IPR029464">
    <property type="entry name" value="HSDR_N"/>
</dbReference>
<dbReference type="CDD" id="cd18032">
    <property type="entry name" value="DEXHc_RE_I_III_res"/>
    <property type="match status" value="1"/>
</dbReference>
<dbReference type="GO" id="GO:0004386">
    <property type="term" value="F:helicase activity"/>
    <property type="evidence" value="ECO:0007669"/>
    <property type="project" value="UniProtKB-KW"/>
</dbReference>
<dbReference type="Pfam" id="PF04851">
    <property type="entry name" value="ResIII"/>
    <property type="match status" value="1"/>
</dbReference>
<dbReference type="PATRIC" id="fig|1219045.3.peg.2341"/>
<dbReference type="Gene3D" id="3.90.1570.30">
    <property type="match status" value="1"/>
</dbReference>
<dbReference type="PROSITE" id="PS51192">
    <property type="entry name" value="HELICASE_ATP_BIND_1"/>
    <property type="match status" value="1"/>
</dbReference>
<dbReference type="GO" id="GO:0003677">
    <property type="term" value="F:DNA binding"/>
    <property type="evidence" value="ECO:0007669"/>
    <property type="project" value="InterPro"/>
</dbReference>
<dbReference type="PANTHER" id="PTHR47396">
    <property type="entry name" value="TYPE I RESTRICTION ENZYME ECOKI R PROTEIN"/>
    <property type="match status" value="1"/>
</dbReference>
<dbReference type="CDD" id="cd18799">
    <property type="entry name" value="SF2_C_EcoAI-like"/>
    <property type="match status" value="1"/>
</dbReference>
<evidence type="ECO:0000313" key="3">
    <source>
        <dbReference type="EMBL" id="KFG89890.1"/>
    </source>
</evidence>
<evidence type="ECO:0000259" key="2">
    <source>
        <dbReference type="PROSITE" id="PS51192"/>
    </source>
</evidence>
<proteinExistence type="predicted"/>
<dbReference type="SMART" id="SM00487">
    <property type="entry name" value="DEXDc"/>
    <property type="match status" value="1"/>
</dbReference>
<keyword evidence="3" id="KW-0347">Helicase</keyword>